<dbReference type="SUPFAM" id="SSF51621">
    <property type="entry name" value="Phosphoenolpyruvate/pyruvate domain"/>
    <property type="match status" value="1"/>
</dbReference>
<protein>
    <submittedName>
        <fullName evidence="1">Uncharacterized protein</fullName>
    </submittedName>
</protein>
<proteinExistence type="predicted"/>
<evidence type="ECO:0000313" key="1">
    <source>
        <dbReference type="EMBL" id="KRN26397.1"/>
    </source>
</evidence>
<dbReference type="STRING" id="1423804.FD14_GL002187"/>
<dbReference type="Gene3D" id="3.20.20.60">
    <property type="entry name" value="Phosphoenolpyruvate-binding domains"/>
    <property type="match status" value="1"/>
</dbReference>
<dbReference type="GO" id="GO:0003824">
    <property type="term" value="F:catalytic activity"/>
    <property type="evidence" value="ECO:0007669"/>
    <property type="project" value="InterPro"/>
</dbReference>
<dbReference type="InterPro" id="IPR040442">
    <property type="entry name" value="Pyrv_kinase-like_dom_sf"/>
</dbReference>
<reference evidence="1 2" key="1">
    <citation type="journal article" date="2015" name="Genome Announc.">
        <title>Expanding the biotechnology potential of lactobacilli through comparative genomics of 213 strains and associated genera.</title>
        <authorList>
            <person name="Sun Z."/>
            <person name="Harris H.M."/>
            <person name="McCann A."/>
            <person name="Guo C."/>
            <person name="Argimon S."/>
            <person name="Zhang W."/>
            <person name="Yang X."/>
            <person name="Jeffery I.B."/>
            <person name="Cooney J.C."/>
            <person name="Kagawa T.F."/>
            <person name="Liu W."/>
            <person name="Song Y."/>
            <person name="Salvetti E."/>
            <person name="Wrobel A."/>
            <person name="Rasinkangas P."/>
            <person name="Parkhill J."/>
            <person name="Rea M.C."/>
            <person name="O'Sullivan O."/>
            <person name="Ritari J."/>
            <person name="Douillard F.P."/>
            <person name="Paul Ross R."/>
            <person name="Yang R."/>
            <person name="Briner A.E."/>
            <person name="Felis G.E."/>
            <person name="de Vos W.M."/>
            <person name="Barrangou R."/>
            <person name="Klaenhammer T.R."/>
            <person name="Caufield P.W."/>
            <person name="Cui Y."/>
            <person name="Zhang H."/>
            <person name="O'Toole P.W."/>
        </authorList>
    </citation>
    <scope>NUCLEOTIDE SEQUENCE [LARGE SCALE GENOMIC DNA]</scope>
    <source>
        <strain evidence="1 2">DSM 23365</strain>
    </source>
</reference>
<organism evidence="1 2">
    <name type="scientific">Secundilactobacillus similis DSM 23365 = JCM 2765</name>
    <dbReference type="NCBI Taxonomy" id="1423804"/>
    <lineage>
        <taxon>Bacteria</taxon>
        <taxon>Bacillati</taxon>
        <taxon>Bacillota</taxon>
        <taxon>Bacilli</taxon>
        <taxon>Lactobacillales</taxon>
        <taxon>Lactobacillaceae</taxon>
        <taxon>Secundilactobacillus</taxon>
    </lineage>
</organism>
<sequence>MLFSNVTTTADNSLNSLKGMISMTSSIILATANAPMAKYFESQGFDSLYLDQNSVAAQLLGPNTDEALSLPEYAQYLKCMRTTTDVKLLAEAAPTFTDATSIADTAATLADNGADTIIINDFDAEGHPYTTLNFNKLLKQVSKRLAGTDIELMINLSGFETYGLKGIQERIKIARTANIDAITLSQLNIKALTAVAPLLAKSTDIGLCIDNNQLNFGTAQSLEPAFILDTYHPMIASNQWIQKTGESVITRIYMGN</sequence>
<dbReference type="EMBL" id="AYZM01000035">
    <property type="protein sequence ID" value="KRN26397.1"/>
    <property type="molecule type" value="Genomic_DNA"/>
</dbReference>
<gene>
    <name evidence="1" type="ORF">FD14_GL002187</name>
</gene>
<evidence type="ECO:0000313" key="2">
    <source>
        <dbReference type="Proteomes" id="UP000051442"/>
    </source>
</evidence>
<comment type="caution">
    <text evidence="1">The sequence shown here is derived from an EMBL/GenBank/DDBJ whole genome shotgun (WGS) entry which is preliminary data.</text>
</comment>
<keyword evidence="2" id="KW-1185">Reference proteome</keyword>
<dbReference type="PATRIC" id="fig|1423804.4.peg.2372"/>
<dbReference type="AlphaFoldDB" id="A0A0R2FP95"/>
<accession>A0A0R2FP95</accession>
<dbReference type="Proteomes" id="UP000051442">
    <property type="component" value="Unassembled WGS sequence"/>
</dbReference>
<name>A0A0R2FP95_9LACO</name>
<dbReference type="InterPro" id="IPR015813">
    <property type="entry name" value="Pyrv/PenolPyrv_kinase-like_dom"/>
</dbReference>